<protein>
    <submittedName>
        <fullName evidence="2">Uncharacterized protein</fullName>
    </submittedName>
</protein>
<gene>
    <name evidence="2" type="ORF">LCGC14_2714840</name>
</gene>
<name>A0A0F9BKX5_9ZZZZ</name>
<keyword evidence="1" id="KW-0472">Membrane</keyword>
<evidence type="ECO:0000313" key="2">
    <source>
        <dbReference type="EMBL" id="KKK91254.1"/>
    </source>
</evidence>
<sequence>MLRKQKCSILLTKQPFLTTILGGLIPPILPFAFGGAGTYIY</sequence>
<accession>A0A0F9BKX5</accession>
<evidence type="ECO:0000256" key="1">
    <source>
        <dbReference type="SAM" id="Phobius"/>
    </source>
</evidence>
<dbReference type="AlphaFoldDB" id="A0A0F9BKX5"/>
<organism evidence="2">
    <name type="scientific">marine sediment metagenome</name>
    <dbReference type="NCBI Taxonomy" id="412755"/>
    <lineage>
        <taxon>unclassified sequences</taxon>
        <taxon>metagenomes</taxon>
        <taxon>ecological metagenomes</taxon>
    </lineage>
</organism>
<feature type="non-terminal residue" evidence="2">
    <location>
        <position position="41"/>
    </location>
</feature>
<keyword evidence="1" id="KW-1133">Transmembrane helix</keyword>
<dbReference type="EMBL" id="LAZR01048735">
    <property type="protein sequence ID" value="KKK91254.1"/>
    <property type="molecule type" value="Genomic_DNA"/>
</dbReference>
<comment type="caution">
    <text evidence="2">The sequence shown here is derived from an EMBL/GenBank/DDBJ whole genome shotgun (WGS) entry which is preliminary data.</text>
</comment>
<reference evidence="2" key="1">
    <citation type="journal article" date="2015" name="Nature">
        <title>Complex archaea that bridge the gap between prokaryotes and eukaryotes.</title>
        <authorList>
            <person name="Spang A."/>
            <person name="Saw J.H."/>
            <person name="Jorgensen S.L."/>
            <person name="Zaremba-Niedzwiedzka K."/>
            <person name="Martijn J."/>
            <person name="Lind A.E."/>
            <person name="van Eijk R."/>
            <person name="Schleper C."/>
            <person name="Guy L."/>
            <person name="Ettema T.J."/>
        </authorList>
    </citation>
    <scope>NUCLEOTIDE SEQUENCE</scope>
</reference>
<feature type="transmembrane region" description="Helical" evidence="1">
    <location>
        <begin position="20"/>
        <end position="40"/>
    </location>
</feature>
<proteinExistence type="predicted"/>
<keyword evidence="1" id="KW-0812">Transmembrane</keyword>